<dbReference type="AlphaFoldDB" id="A0AAT9GTU6"/>
<dbReference type="InterPro" id="IPR035684">
    <property type="entry name" value="ArgRS_core"/>
</dbReference>
<dbReference type="InterPro" id="IPR009080">
    <property type="entry name" value="tRNAsynth_Ia_anticodon-bd"/>
</dbReference>
<dbReference type="GeneID" id="92355211"/>
<dbReference type="SUPFAM" id="SSF47323">
    <property type="entry name" value="Anticodon-binding domain of a subclass of class I aminoacyl-tRNA synthetases"/>
    <property type="match status" value="1"/>
</dbReference>
<evidence type="ECO:0000256" key="4">
    <source>
        <dbReference type="ARBA" id="ARBA00022840"/>
    </source>
</evidence>
<accession>A0AAT9GTU6</accession>
<dbReference type="SUPFAM" id="SSF55190">
    <property type="entry name" value="Arginyl-tRNA synthetase (ArgRS), N-terminal 'additional' domain"/>
    <property type="match status" value="1"/>
</dbReference>
<dbReference type="GO" id="GO:0006420">
    <property type="term" value="P:arginyl-tRNA aminoacylation"/>
    <property type="evidence" value="ECO:0007669"/>
    <property type="project" value="UniProtKB-UniRule"/>
</dbReference>
<dbReference type="NCBIfam" id="NF002446">
    <property type="entry name" value="PRK01611.3-3"/>
    <property type="match status" value="1"/>
</dbReference>
<dbReference type="GO" id="GO:0005524">
    <property type="term" value="F:ATP binding"/>
    <property type="evidence" value="ECO:0007669"/>
    <property type="project" value="UniProtKB-UniRule"/>
</dbReference>
<organism evidence="12">
    <name type="scientific">Sulfurisphaera javensis</name>
    <dbReference type="NCBI Taxonomy" id="2049879"/>
    <lineage>
        <taxon>Archaea</taxon>
        <taxon>Thermoproteota</taxon>
        <taxon>Thermoprotei</taxon>
        <taxon>Sulfolobales</taxon>
        <taxon>Sulfolobaceae</taxon>
        <taxon>Sulfurisphaera</taxon>
    </lineage>
</organism>
<name>A0AAT9GTU6_9CREN</name>
<keyword evidence="3 8" id="KW-0547">Nucleotide-binding</keyword>
<dbReference type="Gene3D" id="3.40.50.620">
    <property type="entry name" value="HUPs"/>
    <property type="match status" value="1"/>
</dbReference>
<feature type="domain" description="DALR anticodon binding" evidence="11">
    <location>
        <begin position="507"/>
        <end position="623"/>
    </location>
</feature>
<dbReference type="InterPro" id="IPR008909">
    <property type="entry name" value="DALR_anticod-bd"/>
</dbReference>
<sequence length="623" mass="71316">MNPIKEVKLEFAKILSDALGVSQDKLYENFEYPPKEQMGDISLPLPTVIKDKSLLNVSNFSFSGKLIKEIRKVGIYINGIINEGELFKLIFSNLSEDYGIEKIDKPQRIVVEHTSANPIHPLHVGHLRNAILGDTIARMLKARGHQVNTRFYVNDAGRQVAILALGYLLLGEPSPPKDEKIDQWIGVIYAITNILIEINQLKKELSNSKEEEYREKISKLDELVSLAGKHRERYPEIFDKLADEISKIEDIEMKIQEIIRKYESHSDEKIVNTIRKLVSWTLEGFKESLEVLGITFDNFDYESELLWNKKVDEVVKLAISSGLTKEYKGTTAIFLEIDPEIRKRLNIPLGLELPPLVLVRSDGTTLYTTRDIAYSLFKFEVFSADKVINVIAEQQAVPQMQLRATLYLLGFKDIAENLIHYSYGMVNLQGMRMSGRLGRFISLDEIINELKEVAESKIKEKGGDVTNLFDIVNSAIRYAILLVSANKPVSFNIKNIVDFDQNSGPYLQYTYARAYNILNKNTENLQLNKANLNDLVDDKRKLLLLIAKFPEIATKAIDELRPEDLLGFLRNVADVFNRWYNFERVLQEPDEGKRMTRLFIVKGVERVLYNGLNLVGIKPLKRM</sequence>
<keyword evidence="2 8" id="KW-0436">Ligase</keyword>
<dbReference type="HAMAP" id="MF_00123">
    <property type="entry name" value="Arg_tRNA_synth"/>
    <property type="match status" value="1"/>
</dbReference>
<dbReference type="KEGG" id="sjv:SJAV_22590"/>
<dbReference type="PANTHER" id="PTHR11956:SF5">
    <property type="entry name" value="ARGININE--TRNA LIGASE, CYTOPLASMIC"/>
    <property type="match status" value="1"/>
</dbReference>
<dbReference type="PRINTS" id="PR01038">
    <property type="entry name" value="TRNASYNTHARG"/>
</dbReference>
<keyword evidence="8" id="KW-0963">Cytoplasm</keyword>
<evidence type="ECO:0000256" key="8">
    <source>
        <dbReference type="HAMAP-Rule" id="MF_00123"/>
    </source>
</evidence>
<proteinExistence type="inferred from homology"/>
<dbReference type="SUPFAM" id="SSF52374">
    <property type="entry name" value="Nucleotidylyl transferase"/>
    <property type="match status" value="1"/>
</dbReference>
<keyword evidence="6 8" id="KW-0030">Aminoacyl-tRNA synthetase</keyword>
<dbReference type="InterPro" id="IPR036695">
    <property type="entry name" value="Arg-tRNA-synth_N_sf"/>
</dbReference>
<dbReference type="GO" id="GO:0005737">
    <property type="term" value="C:cytoplasm"/>
    <property type="evidence" value="ECO:0007669"/>
    <property type="project" value="UniProtKB-SubCell"/>
</dbReference>
<comment type="catalytic activity">
    <reaction evidence="7 8">
        <text>tRNA(Arg) + L-arginine + ATP = L-arginyl-tRNA(Arg) + AMP + diphosphate</text>
        <dbReference type="Rhea" id="RHEA:20301"/>
        <dbReference type="Rhea" id="RHEA-COMP:9658"/>
        <dbReference type="Rhea" id="RHEA-COMP:9673"/>
        <dbReference type="ChEBI" id="CHEBI:30616"/>
        <dbReference type="ChEBI" id="CHEBI:32682"/>
        <dbReference type="ChEBI" id="CHEBI:33019"/>
        <dbReference type="ChEBI" id="CHEBI:78442"/>
        <dbReference type="ChEBI" id="CHEBI:78513"/>
        <dbReference type="ChEBI" id="CHEBI:456215"/>
        <dbReference type="EC" id="6.1.1.19"/>
    </reaction>
</comment>
<dbReference type="GO" id="GO:0004814">
    <property type="term" value="F:arginine-tRNA ligase activity"/>
    <property type="evidence" value="ECO:0007669"/>
    <property type="project" value="UniProtKB-UniRule"/>
</dbReference>
<evidence type="ECO:0000256" key="7">
    <source>
        <dbReference type="ARBA" id="ARBA00049339"/>
    </source>
</evidence>
<keyword evidence="5 8" id="KW-0648">Protein biosynthesis</keyword>
<keyword evidence="10" id="KW-0175">Coiled coil</keyword>
<evidence type="ECO:0000256" key="10">
    <source>
        <dbReference type="SAM" id="Coils"/>
    </source>
</evidence>
<evidence type="ECO:0000313" key="12">
    <source>
        <dbReference type="EMBL" id="BFH74315.1"/>
    </source>
</evidence>
<dbReference type="SMART" id="SM00836">
    <property type="entry name" value="DALR_1"/>
    <property type="match status" value="1"/>
</dbReference>
<evidence type="ECO:0000256" key="9">
    <source>
        <dbReference type="RuleBase" id="RU363038"/>
    </source>
</evidence>
<comment type="similarity">
    <text evidence="1 8 9">Belongs to the class-I aminoacyl-tRNA synthetase family.</text>
</comment>
<dbReference type="CDD" id="cd00671">
    <property type="entry name" value="ArgRS_core"/>
    <property type="match status" value="1"/>
</dbReference>
<dbReference type="InterPro" id="IPR014729">
    <property type="entry name" value="Rossmann-like_a/b/a_fold"/>
</dbReference>
<evidence type="ECO:0000256" key="1">
    <source>
        <dbReference type="ARBA" id="ARBA00005594"/>
    </source>
</evidence>
<feature type="coiled-coil region" evidence="10">
    <location>
        <begin position="241"/>
        <end position="268"/>
    </location>
</feature>
<evidence type="ECO:0000256" key="2">
    <source>
        <dbReference type="ARBA" id="ARBA00022598"/>
    </source>
</evidence>
<gene>
    <name evidence="8" type="primary">argS</name>
    <name evidence="12" type="ORF">SJAV_22590</name>
</gene>
<keyword evidence="4 8" id="KW-0067">ATP-binding</keyword>
<dbReference type="InterPro" id="IPR001278">
    <property type="entry name" value="Arg-tRNA-ligase"/>
</dbReference>
<dbReference type="PANTHER" id="PTHR11956">
    <property type="entry name" value="ARGINYL-TRNA SYNTHETASE"/>
    <property type="match status" value="1"/>
</dbReference>
<evidence type="ECO:0000256" key="6">
    <source>
        <dbReference type="ARBA" id="ARBA00023146"/>
    </source>
</evidence>
<reference evidence="12" key="1">
    <citation type="submission" date="2024-03" db="EMBL/GenBank/DDBJ databases">
        <title>Complete genome sequence of Sulfurisphaera javensis strain KD-1.</title>
        <authorList>
            <person name="Sakai H."/>
            <person name="Nur N."/>
            <person name="Suwanto A."/>
            <person name="Kurosawa N."/>
        </authorList>
    </citation>
    <scope>NUCLEOTIDE SEQUENCE</scope>
    <source>
        <strain evidence="12">KD-1</strain>
    </source>
</reference>
<evidence type="ECO:0000256" key="3">
    <source>
        <dbReference type="ARBA" id="ARBA00022741"/>
    </source>
</evidence>
<dbReference type="RefSeq" id="WP_369609838.1">
    <property type="nucleotide sequence ID" value="NZ_AP031322.1"/>
</dbReference>
<evidence type="ECO:0000256" key="5">
    <source>
        <dbReference type="ARBA" id="ARBA00022917"/>
    </source>
</evidence>
<dbReference type="FunFam" id="1.10.730.10:FF:000006">
    <property type="entry name" value="Arginyl-tRNA synthetase 2, mitochondrial"/>
    <property type="match status" value="1"/>
</dbReference>
<dbReference type="EC" id="6.1.1.19" evidence="8"/>
<feature type="short sequence motif" description="'HIGH' region" evidence="8">
    <location>
        <begin position="116"/>
        <end position="126"/>
    </location>
</feature>
<comment type="subcellular location">
    <subcellularLocation>
        <location evidence="8">Cytoplasm</location>
    </subcellularLocation>
</comment>
<evidence type="ECO:0000259" key="11">
    <source>
        <dbReference type="SMART" id="SM00836"/>
    </source>
</evidence>
<dbReference type="EMBL" id="AP031322">
    <property type="protein sequence ID" value="BFH74315.1"/>
    <property type="molecule type" value="Genomic_DNA"/>
</dbReference>
<dbReference type="Gene3D" id="3.30.1360.70">
    <property type="entry name" value="Arginyl tRNA synthetase N-terminal domain"/>
    <property type="match status" value="1"/>
</dbReference>
<dbReference type="Gene3D" id="1.10.730.10">
    <property type="entry name" value="Isoleucyl-tRNA Synthetase, Domain 1"/>
    <property type="match status" value="1"/>
</dbReference>
<protein>
    <recommendedName>
        <fullName evidence="8">Arginine--tRNA ligase</fullName>
        <ecNumber evidence="8">6.1.1.19</ecNumber>
    </recommendedName>
    <alternativeName>
        <fullName evidence="8">Arginyl-tRNA synthetase</fullName>
        <shortName evidence="8">ArgRS</shortName>
    </alternativeName>
</protein>
<dbReference type="Pfam" id="PF05746">
    <property type="entry name" value="DALR_1"/>
    <property type="match status" value="1"/>
</dbReference>
<dbReference type="Pfam" id="PF00750">
    <property type="entry name" value="tRNA-synt_1d"/>
    <property type="match status" value="2"/>
</dbReference>